<protein>
    <submittedName>
        <fullName evidence="2">Uncharacterized protein</fullName>
    </submittedName>
</protein>
<comment type="caution">
    <text evidence="2">The sequence shown here is derived from an EMBL/GenBank/DDBJ whole genome shotgun (WGS) entry which is preliminary data.</text>
</comment>
<keyword evidence="1" id="KW-0812">Transmembrane</keyword>
<name>A0A2T7NGL3_POMCA</name>
<keyword evidence="1" id="KW-1133">Transmembrane helix</keyword>
<reference evidence="2 3" key="1">
    <citation type="submission" date="2018-04" db="EMBL/GenBank/DDBJ databases">
        <title>The genome of golden apple snail Pomacea canaliculata provides insight into stress tolerance and invasive adaptation.</title>
        <authorList>
            <person name="Liu C."/>
            <person name="Liu B."/>
            <person name="Ren Y."/>
            <person name="Zhang Y."/>
            <person name="Wang H."/>
            <person name="Li S."/>
            <person name="Jiang F."/>
            <person name="Yin L."/>
            <person name="Zhang G."/>
            <person name="Qian W."/>
            <person name="Fan W."/>
        </authorList>
    </citation>
    <scope>NUCLEOTIDE SEQUENCE [LARGE SCALE GENOMIC DNA]</scope>
    <source>
        <strain evidence="2">SZHN2017</strain>
        <tissue evidence="2">Muscle</tissue>
    </source>
</reference>
<evidence type="ECO:0000256" key="1">
    <source>
        <dbReference type="SAM" id="Phobius"/>
    </source>
</evidence>
<organism evidence="2 3">
    <name type="scientific">Pomacea canaliculata</name>
    <name type="common">Golden apple snail</name>
    <dbReference type="NCBI Taxonomy" id="400727"/>
    <lineage>
        <taxon>Eukaryota</taxon>
        <taxon>Metazoa</taxon>
        <taxon>Spiralia</taxon>
        <taxon>Lophotrochozoa</taxon>
        <taxon>Mollusca</taxon>
        <taxon>Gastropoda</taxon>
        <taxon>Caenogastropoda</taxon>
        <taxon>Architaenioglossa</taxon>
        <taxon>Ampullarioidea</taxon>
        <taxon>Ampullariidae</taxon>
        <taxon>Pomacea</taxon>
    </lineage>
</organism>
<keyword evidence="3" id="KW-1185">Reference proteome</keyword>
<dbReference type="AlphaFoldDB" id="A0A2T7NGL3"/>
<accession>A0A2T7NGL3</accession>
<feature type="transmembrane region" description="Helical" evidence="1">
    <location>
        <begin position="77"/>
        <end position="98"/>
    </location>
</feature>
<keyword evidence="1" id="KW-0472">Membrane</keyword>
<dbReference type="EMBL" id="PZQS01000012">
    <property type="protein sequence ID" value="PVD20309.1"/>
    <property type="molecule type" value="Genomic_DNA"/>
</dbReference>
<evidence type="ECO:0000313" key="2">
    <source>
        <dbReference type="EMBL" id="PVD20309.1"/>
    </source>
</evidence>
<evidence type="ECO:0000313" key="3">
    <source>
        <dbReference type="Proteomes" id="UP000245119"/>
    </source>
</evidence>
<proteinExistence type="predicted"/>
<sequence>MLKLLCGAKPKVIKEVLKGASPDLIKAISECSLNVLKGHVHLTPAQKKRLCKYKEDLRLLARRNTSVKRRKQILQKAGFLSFLLKPILAALGGLVGAFTSNE</sequence>
<gene>
    <name evidence="2" type="ORF">C0Q70_18463</name>
</gene>
<dbReference type="Proteomes" id="UP000245119">
    <property type="component" value="Linkage Group LG12"/>
</dbReference>